<dbReference type="SUPFAM" id="SSF53098">
    <property type="entry name" value="Ribonuclease H-like"/>
    <property type="match status" value="1"/>
</dbReference>
<dbReference type="Gene3D" id="3.40.50.2300">
    <property type="match status" value="1"/>
</dbReference>
<dbReference type="Pfam" id="PF02171">
    <property type="entry name" value="Piwi"/>
    <property type="match status" value="1"/>
</dbReference>
<evidence type="ECO:0000259" key="2">
    <source>
        <dbReference type="PROSITE" id="PS50822"/>
    </source>
</evidence>
<dbReference type="InterPro" id="IPR003165">
    <property type="entry name" value="Piwi"/>
</dbReference>
<dbReference type="InterPro" id="IPR012337">
    <property type="entry name" value="RNaseH-like_sf"/>
</dbReference>
<dbReference type="RefSeq" id="WP_094593095.1">
    <property type="nucleotide sequence ID" value="NZ_NHPA01000046.1"/>
</dbReference>
<evidence type="ECO:0000256" key="1">
    <source>
        <dbReference type="SAM" id="MobiDB-lite"/>
    </source>
</evidence>
<dbReference type="EMBL" id="NHPA01000046">
    <property type="protein sequence ID" value="OYR67134.1"/>
    <property type="molecule type" value="Genomic_DNA"/>
</dbReference>
<dbReference type="Gene3D" id="2.40.50.140">
    <property type="entry name" value="Nucleic acid-binding proteins"/>
    <property type="match status" value="1"/>
</dbReference>
<accession>A0A256JE34</accession>
<feature type="domain" description="Piwi" evidence="2">
    <location>
        <begin position="548"/>
        <end position="701"/>
    </location>
</feature>
<evidence type="ECO:0000313" key="4">
    <source>
        <dbReference type="Proteomes" id="UP000215607"/>
    </source>
</evidence>
<dbReference type="AlphaFoldDB" id="A0A256JE34"/>
<evidence type="ECO:0000313" key="3">
    <source>
        <dbReference type="EMBL" id="OYR67134.1"/>
    </source>
</evidence>
<dbReference type="PROSITE" id="PS50822">
    <property type="entry name" value="PIWI"/>
    <property type="match status" value="1"/>
</dbReference>
<dbReference type="GO" id="GO:0003676">
    <property type="term" value="F:nucleic acid binding"/>
    <property type="evidence" value="ECO:0007669"/>
    <property type="project" value="InterPro"/>
</dbReference>
<name>A0A256JE34_HALEZ</name>
<sequence>MTTQADIEDGKRIDITVQVVAELDCTTSKMAKRLKVRDTAGNEFPLAIWNNNALSDFAWESGRWYELENAKGNEWRGEKSLNGSSRLSAEIIEPPEEENEDSSESEKISGGQLFDTLQDNLPYLSLFPFDRDFETLSVYEYRIEANDAFEDSPMDATYNLAAYLRSSSNAAVTHAGVMSLISTEPLEISLPDPFTLTSETRVTLRADETSDNETMVRLLQQLIKKSISTDKYETGRVDRIRTKEPVISGPEGLFEACLAYRVGIEVLPSGDAYVGVEVSHHARSQATVDEYIDRVNATVDELVDTHVEHDPETYSTPGSGQLKSLADVRFTDPIPDFGNQSLADWYERKDRVSDEMLDQLRSENPRLVEVQYNPNSDETSVHVPQLLRVSPRKEVVKQLSPRFHREWDRRAKMLPEERFQKATQFVTDLDTLPAVDTYLDPTPVGPSISFMSTEVDRADNLRFGNDCTADLPGSGLNRYGVYRRPSSFRLHYLVPERYTDEFVELRSRIEEQLEDMNCSPDEMSYSEYALGSEIEYSNAAAAISDVDVVLAAVPSPSNDFIQDGTIDDPYGEFKKALGKQTIPSQMVRVDNLDNKWVVRNTALGIIAGAGGVPWRVDQMPGNTDCFVGLDATRDPDTGQFLGASANVVLADGTVFVSKTQSLQSGETFDEDAVVDVLKDVHREFVRAEGEKPNSIVVHRDGRLFEDVDAILAPFNGTGIDIDILDIRKSGAPRAAFRRNGQFRVDHKGRIFIAQNDDHGFLTTTGRPEFDDSDGLGTPRTLRIVRRAGETPMQTLMEQVYWLSESHVGSAQRSTRLPITTYYADRCAEATRKGYLVNGEIIRGVPYI</sequence>
<feature type="compositionally biased region" description="Acidic residues" evidence="1">
    <location>
        <begin position="93"/>
        <end position="103"/>
    </location>
</feature>
<feature type="region of interest" description="Disordered" evidence="1">
    <location>
        <begin position="86"/>
        <end position="109"/>
    </location>
</feature>
<dbReference type="InterPro" id="IPR012340">
    <property type="entry name" value="NA-bd_OB-fold"/>
</dbReference>
<protein>
    <recommendedName>
        <fullName evidence="2">Piwi domain-containing protein</fullName>
    </recommendedName>
</protein>
<proteinExistence type="predicted"/>
<dbReference type="SMART" id="SM00950">
    <property type="entry name" value="Piwi"/>
    <property type="match status" value="1"/>
</dbReference>
<dbReference type="InterPro" id="IPR036397">
    <property type="entry name" value="RNaseH_sf"/>
</dbReference>
<dbReference type="Gene3D" id="3.30.420.10">
    <property type="entry name" value="Ribonuclease H-like superfamily/Ribonuclease H"/>
    <property type="match status" value="1"/>
</dbReference>
<organism evidence="3 4">
    <name type="scientific">Halorubrum ezzemoulense</name>
    <name type="common">Halorubrum chaoviator</name>
    <dbReference type="NCBI Taxonomy" id="337243"/>
    <lineage>
        <taxon>Archaea</taxon>
        <taxon>Methanobacteriati</taxon>
        <taxon>Methanobacteriota</taxon>
        <taxon>Stenosarchaea group</taxon>
        <taxon>Halobacteria</taxon>
        <taxon>Halobacteriales</taxon>
        <taxon>Haloferacaceae</taxon>
        <taxon>Halorubrum</taxon>
    </lineage>
</organism>
<reference evidence="3 4" key="1">
    <citation type="journal article" date="2014" name="Front. Microbiol.">
        <title>Population and genomic analysis of the genus Halorubrum.</title>
        <authorList>
            <person name="Fullmer M.S."/>
            <person name="Soucy S.M."/>
            <person name="Swithers K.S."/>
            <person name="Makkay A.M."/>
            <person name="Wheeler R."/>
            <person name="Ventosa A."/>
            <person name="Gogarten J.P."/>
            <person name="Papke R.T."/>
        </authorList>
    </citation>
    <scope>NUCLEOTIDE SEQUENCE [LARGE SCALE GENOMIC DNA]</scope>
    <source>
        <strain evidence="3 4">Ga2p</strain>
    </source>
</reference>
<dbReference type="Proteomes" id="UP000215607">
    <property type="component" value="Unassembled WGS sequence"/>
</dbReference>
<comment type="caution">
    <text evidence="3">The sequence shown here is derived from an EMBL/GenBank/DDBJ whole genome shotgun (WGS) entry which is preliminary data.</text>
</comment>
<gene>
    <name evidence="3" type="ORF">DJ79_10215</name>
</gene>